<dbReference type="InterPro" id="IPR052509">
    <property type="entry name" value="Metal_resp_DNA-bind_regulator"/>
</dbReference>
<dbReference type="PANTHER" id="PTHR33169">
    <property type="entry name" value="PADR-FAMILY TRANSCRIPTIONAL REGULATOR"/>
    <property type="match status" value="1"/>
</dbReference>
<dbReference type="InterPro" id="IPR036390">
    <property type="entry name" value="WH_DNA-bd_sf"/>
</dbReference>
<evidence type="ECO:0000313" key="2">
    <source>
        <dbReference type="EMBL" id="GCE06170.1"/>
    </source>
</evidence>
<feature type="domain" description="Transcription regulator PadR N-terminal" evidence="1">
    <location>
        <begin position="16"/>
        <end position="84"/>
    </location>
</feature>
<reference evidence="3" key="1">
    <citation type="submission" date="2018-12" db="EMBL/GenBank/DDBJ databases">
        <title>Tengunoibacter tsumagoiensis gen. nov., sp. nov., Dictyobacter kobayashii sp. nov., D. alpinus sp. nov., and D. joshuensis sp. nov. and description of Dictyobacteraceae fam. nov. within the order Ktedonobacterales isolated from Tengu-no-mugimeshi.</title>
        <authorList>
            <person name="Wang C.M."/>
            <person name="Zheng Y."/>
            <person name="Sakai Y."/>
            <person name="Toyoda A."/>
            <person name="Minakuchi Y."/>
            <person name="Abe K."/>
            <person name="Yokota A."/>
            <person name="Yabe S."/>
        </authorList>
    </citation>
    <scope>NUCLEOTIDE SEQUENCE [LARGE SCALE GENOMIC DNA]</scope>
    <source>
        <strain evidence="3">S-27</strain>
    </source>
</reference>
<dbReference type="PANTHER" id="PTHR33169:SF13">
    <property type="entry name" value="PADR-FAMILY TRANSCRIPTIONAL REGULATOR"/>
    <property type="match status" value="1"/>
</dbReference>
<accession>A0A401ZH06</accession>
<gene>
    <name evidence="2" type="ORF">KDAU_34990</name>
</gene>
<evidence type="ECO:0000313" key="3">
    <source>
        <dbReference type="Proteomes" id="UP000287224"/>
    </source>
</evidence>
<dbReference type="EMBL" id="BIFQ01000001">
    <property type="protein sequence ID" value="GCE06170.1"/>
    <property type="molecule type" value="Genomic_DNA"/>
</dbReference>
<proteinExistence type="predicted"/>
<evidence type="ECO:0000259" key="1">
    <source>
        <dbReference type="Pfam" id="PF03551"/>
    </source>
</evidence>
<dbReference type="SUPFAM" id="SSF46785">
    <property type="entry name" value="Winged helix' DNA-binding domain"/>
    <property type="match status" value="1"/>
</dbReference>
<dbReference type="InterPro" id="IPR005149">
    <property type="entry name" value="Tscrpt_reg_PadR_N"/>
</dbReference>
<dbReference type="RefSeq" id="WP_126597136.1">
    <property type="nucleotide sequence ID" value="NZ_BIFQ01000001.1"/>
</dbReference>
<sequence length="104" mass="11085">MGLPDLGRFSDPSILILSSLAGGTKHGYAIMEDVESIAHVRLGTGTLYGAIARLEEHGLIEALPAEGRGRRPYRLTAAGIAFLREQLTGMEALATLGLRRLATL</sequence>
<dbReference type="Pfam" id="PF03551">
    <property type="entry name" value="PadR"/>
    <property type="match status" value="1"/>
</dbReference>
<name>A0A401ZH06_9CHLR</name>
<dbReference type="Proteomes" id="UP000287224">
    <property type="component" value="Unassembled WGS sequence"/>
</dbReference>
<keyword evidence="3" id="KW-1185">Reference proteome</keyword>
<organism evidence="2 3">
    <name type="scientific">Dictyobacter aurantiacus</name>
    <dbReference type="NCBI Taxonomy" id="1936993"/>
    <lineage>
        <taxon>Bacteria</taxon>
        <taxon>Bacillati</taxon>
        <taxon>Chloroflexota</taxon>
        <taxon>Ktedonobacteria</taxon>
        <taxon>Ktedonobacterales</taxon>
        <taxon>Dictyobacteraceae</taxon>
        <taxon>Dictyobacter</taxon>
    </lineage>
</organism>
<dbReference type="OrthoDB" id="9814826at2"/>
<dbReference type="InterPro" id="IPR036388">
    <property type="entry name" value="WH-like_DNA-bd_sf"/>
</dbReference>
<dbReference type="AlphaFoldDB" id="A0A401ZH06"/>
<protein>
    <submittedName>
        <fullName evidence="2">PadR family transcriptional regulator</fullName>
    </submittedName>
</protein>
<dbReference type="Gene3D" id="1.10.10.10">
    <property type="entry name" value="Winged helix-like DNA-binding domain superfamily/Winged helix DNA-binding domain"/>
    <property type="match status" value="1"/>
</dbReference>
<comment type="caution">
    <text evidence="2">The sequence shown here is derived from an EMBL/GenBank/DDBJ whole genome shotgun (WGS) entry which is preliminary data.</text>
</comment>